<dbReference type="InterPro" id="IPR000719">
    <property type="entry name" value="Prot_kinase_dom"/>
</dbReference>
<dbReference type="InterPro" id="IPR001245">
    <property type="entry name" value="Ser-Thr/Tyr_kinase_cat_dom"/>
</dbReference>
<dbReference type="Pfam" id="PF07714">
    <property type="entry name" value="PK_Tyr_Ser-Thr"/>
    <property type="match status" value="1"/>
</dbReference>
<keyword evidence="9" id="KW-1185">Reference proteome</keyword>
<evidence type="ECO:0000313" key="8">
    <source>
        <dbReference type="EMBL" id="KIL63820.1"/>
    </source>
</evidence>
<feature type="compositionally biased region" description="Low complexity" evidence="6">
    <location>
        <begin position="385"/>
        <end position="399"/>
    </location>
</feature>
<feature type="compositionally biased region" description="Basic and acidic residues" evidence="6">
    <location>
        <begin position="352"/>
        <end position="384"/>
    </location>
</feature>
<dbReference type="STRING" id="946122.A0A0C2SKQ4"/>
<proteinExistence type="inferred from homology"/>
<evidence type="ECO:0000313" key="9">
    <source>
        <dbReference type="Proteomes" id="UP000054549"/>
    </source>
</evidence>
<dbReference type="InterPro" id="IPR008271">
    <property type="entry name" value="Ser/Thr_kinase_AS"/>
</dbReference>
<dbReference type="Gene3D" id="1.10.510.10">
    <property type="entry name" value="Transferase(Phosphotransferase) domain 1"/>
    <property type="match status" value="1"/>
</dbReference>
<keyword evidence="1 5" id="KW-0723">Serine/threonine-protein kinase</keyword>
<feature type="region of interest" description="Disordered" evidence="6">
    <location>
        <begin position="352"/>
        <end position="402"/>
    </location>
</feature>
<organism evidence="8 9">
    <name type="scientific">Amanita muscaria (strain Koide BX008)</name>
    <dbReference type="NCBI Taxonomy" id="946122"/>
    <lineage>
        <taxon>Eukaryota</taxon>
        <taxon>Fungi</taxon>
        <taxon>Dikarya</taxon>
        <taxon>Basidiomycota</taxon>
        <taxon>Agaricomycotina</taxon>
        <taxon>Agaricomycetes</taxon>
        <taxon>Agaricomycetidae</taxon>
        <taxon>Agaricales</taxon>
        <taxon>Pluteineae</taxon>
        <taxon>Amanitaceae</taxon>
        <taxon>Amanita</taxon>
    </lineage>
</organism>
<dbReference type="SMART" id="SM00220">
    <property type="entry name" value="S_TKc"/>
    <property type="match status" value="1"/>
</dbReference>
<evidence type="ECO:0000256" key="1">
    <source>
        <dbReference type="ARBA" id="ARBA00022527"/>
    </source>
</evidence>
<dbReference type="InterPro" id="IPR011009">
    <property type="entry name" value="Kinase-like_dom_sf"/>
</dbReference>
<dbReference type="SUPFAM" id="SSF56112">
    <property type="entry name" value="Protein kinase-like (PK-like)"/>
    <property type="match status" value="1"/>
</dbReference>
<dbReference type="PROSITE" id="PS00107">
    <property type="entry name" value="PROTEIN_KINASE_ATP"/>
    <property type="match status" value="1"/>
</dbReference>
<dbReference type="GO" id="GO:0004674">
    <property type="term" value="F:protein serine/threonine kinase activity"/>
    <property type="evidence" value="ECO:0007669"/>
    <property type="project" value="UniProtKB-KW"/>
</dbReference>
<dbReference type="PROSITE" id="PS00108">
    <property type="entry name" value="PROTEIN_KINASE_ST"/>
    <property type="match status" value="1"/>
</dbReference>
<dbReference type="GO" id="GO:0005524">
    <property type="term" value="F:ATP binding"/>
    <property type="evidence" value="ECO:0007669"/>
    <property type="project" value="UniProtKB-UniRule"/>
</dbReference>
<dbReference type="PANTHER" id="PTHR44329">
    <property type="entry name" value="SERINE/THREONINE-PROTEIN KINASE TNNI3K-RELATED"/>
    <property type="match status" value="1"/>
</dbReference>
<protein>
    <recommendedName>
        <fullName evidence="7">Protein kinase domain-containing protein</fullName>
    </recommendedName>
</protein>
<keyword evidence="2 4" id="KW-0547">Nucleotide-binding</keyword>
<evidence type="ECO:0000256" key="3">
    <source>
        <dbReference type="ARBA" id="ARBA00022840"/>
    </source>
</evidence>
<dbReference type="Proteomes" id="UP000054549">
    <property type="component" value="Unassembled WGS sequence"/>
</dbReference>
<evidence type="ECO:0000256" key="4">
    <source>
        <dbReference type="PROSITE-ProRule" id="PRU10141"/>
    </source>
</evidence>
<evidence type="ECO:0000256" key="6">
    <source>
        <dbReference type="SAM" id="MobiDB-lite"/>
    </source>
</evidence>
<comment type="similarity">
    <text evidence="5">Belongs to the protein kinase superfamily.</text>
</comment>
<dbReference type="HOGENOM" id="CLU_040931_0_0_1"/>
<dbReference type="OrthoDB" id="346907at2759"/>
<dbReference type="EMBL" id="KN818255">
    <property type="protein sequence ID" value="KIL63820.1"/>
    <property type="molecule type" value="Genomic_DNA"/>
</dbReference>
<evidence type="ECO:0000259" key="7">
    <source>
        <dbReference type="PROSITE" id="PS50011"/>
    </source>
</evidence>
<dbReference type="InterPro" id="IPR051681">
    <property type="entry name" value="Ser/Thr_Kinases-Pseudokinases"/>
</dbReference>
<feature type="compositionally biased region" description="Basic and acidic residues" evidence="6">
    <location>
        <begin position="428"/>
        <end position="439"/>
    </location>
</feature>
<reference evidence="8 9" key="1">
    <citation type="submission" date="2014-04" db="EMBL/GenBank/DDBJ databases">
        <title>Evolutionary Origins and Diversification of the Mycorrhizal Mutualists.</title>
        <authorList>
            <consortium name="DOE Joint Genome Institute"/>
            <consortium name="Mycorrhizal Genomics Consortium"/>
            <person name="Kohler A."/>
            <person name="Kuo A."/>
            <person name="Nagy L.G."/>
            <person name="Floudas D."/>
            <person name="Copeland A."/>
            <person name="Barry K.W."/>
            <person name="Cichocki N."/>
            <person name="Veneault-Fourrey C."/>
            <person name="LaButti K."/>
            <person name="Lindquist E.A."/>
            <person name="Lipzen A."/>
            <person name="Lundell T."/>
            <person name="Morin E."/>
            <person name="Murat C."/>
            <person name="Riley R."/>
            <person name="Ohm R."/>
            <person name="Sun H."/>
            <person name="Tunlid A."/>
            <person name="Henrissat B."/>
            <person name="Grigoriev I.V."/>
            <person name="Hibbett D.S."/>
            <person name="Martin F."/>
        </authorList>
    </citation>
    <scope>NUCLEOTIDE SEQUENCE [LARGE SCALE GENOMIC DNA]</scope>
    <source>
        <strain evidence="8 9">Koide BX008</strain>
    </source>
</reference>
<accession>A0A0C2SKQ4</accession>
<feature type="binding site" evidence="4">
    <location>
        <position position="57"/>
    </location>
    <ligand>
        <name>ATP</name>
        <dbReference type="ChEBI" id="CHEBI:30616"/>
    </ligand>
</feature>
<keyword evidence="1 5" id="KW-0418">Kinase</keyword>
<dbReference type="PANTHER" id="PTHR44329:SF298">
    <property type="entry name" value="MIXED LINEAGE KINASE DOMAIN-LIKE PROTEIN"/>
    <property type="match status" value="1"/>
</dbReference>
<sequence length="439" mass="49709">MSDLFPYGQLPISTVPDLSDQIEGTTELIGRGGYGSVYKGRWLGAAANATSATIAIKIIELVPLRDEEERTRRFRQITRELSLWCSIQHENILPLLGISRINGDTNVPAFVCPWMENGNAKEFCSRNPRFPPMLILYDIINGLHYLYTSQPEIVHGDIKAVNVLINNRCEACLCDFGLSRFLIDNTLWKTTATHAVGTVRWMAPELMNGDASTPTKESDIYAYAMTCYEILSGDVPFKSVSNDMAIPIKVTKGQRPNRMESFRSDFMWDIITRCWEQKPEDRLSTEKVMELLRSRVDWKEIEEALAKIGEKDAALAKVEKEMALLKEQMAKDEDDLKTLKEALAKAKEDLKALRKEKDEASTRAEEETGGLKKEKETDEGRPESIRSNSSSQESISKPQLGSLTENMSFFSKRYVFGRQPRSRMSPEVVKEVMDAQKKA</sequence>
<dbReference type="InterPro" id="IPR017441">
    <property type="entry name" value="Protein_kinase_ATP_BS"/>
</dbReference>
<evidence type="ECO:0000256" key="2">
    <source>
        <dbReference type="ARBA" id="ARBA00022741"/>
    </source>
</evidence>
<keyword evidence="1 5" id="KW-0808">Transferase</keyword>
<name>A0A0C2SKQ4_AMAMK</name>
<feature type="region of interest" description="Disordered" evidence="6">
    <location>
        <begin position="415"/>
        <end position="439"/>
    </location>
</feature>
<evidence type="ECO:0000256" key="5">
    <source>
        <dbReference type="RuleBase" id="RU000304"/>
    </source>
</evidence>
<keyword evidence="3 4" id="KW-0067">ATP-binding</keyword>
<feature type="domain" description="Protein kinase" evidence="7">
    <location>
        <begin position="23"/>
        <end position="296"/>
    </location>
</feature>
<dbReference type="InParanoid" id="A0A0C2SKQ4"/>
<dbReference type="AlphaFoldDB" id="A0A0C2SKQ4"/>
<gene>
    <name evidence="8" type="ORF">M378DRAFT_164009</name>
</gene>
<dbReference type="PROSITE" id="PS50011">
    <property type="entry name" value="PROTEIN_KINASE_DOM"/>
    <property type="match status" value="1"/>
</dbReference>